<sequence>MSEHDQYPKNLDDCRRIAGCRGRHRLRDAAACGPPRDRGGRHRRFRSAGRHRGGRRRRPHRARRDRTARARRSPFRACARPRAATRGRAAAR</sequence>
<dbReference type="EMBL" id="VZOJ01000174">
    <property type="protein sequence ID" value="KAB0631241.1"/>
    <property type="molecule type" value="Genomic_DNA"/>
</dbReference>
<evidence type="ECO:0000313" key="3">
    <source>
        <dbReference type="Proteomes" id="UP000430232"/>
    </source>
</evidence>
<reference evidence="2 3" key="1">
    <citation type="submission" date="2019-09" db="EMBL/GenBank/DDBJ databases">
        <title>Draft genome sequences of 48 bacterial type strains from the CCUG.</title>
        <authorList>
            <person name="Tunovic T."/>
            <person name="Pineiro-Iglesias B."/>
            <person name="Unosson C."/>
            <person name="Inganas E."/>
            <person name="Ohlen M."/>
            <person name="Cardew S."/>
            <person name="Jensie-Markopoulos S."/>
            <person name="Salva-Serra F."/>
            <person name="Jaen-Luchoro D."/>
            <person name="Karlsson R."/>
            <person name="Svensson-Stadler L."/>
            <person name="Chun J."/>
            <person name="Moore E."/>
        </authorList>
    </citation>
    <scope>NUCLEOTIDE SEQUENCE [LARGE SCALE GENOMIC DNA]</scope>
    <source>
        <strain evidence="2 3">CCUG 54555</strain>
    </source>
</reference>
<evidence type="ECO:0000256" key="1">
    <source>
        <dbReference type="SAM" id="MobiDB-lite"/>
    </source>
</evidence>
<feature type="non-terminal residue" evidence="2">
    <location>
        <position position="92"/>
    </location>
</feature>
<evidence type="ECO:0000313" key="2">
    <source>
        <dbReference type="EMBL" id="KAB0631241.1"/>
    </source>
</evidence>
<proteinExistence type="predicted"/>
<feature type="compositionally biased region" description="Basic residues" evidence="1">
    <location>
        <begin position="83"/>
        <end position="92"/>
    </location>
</feature>
<feature type="region of interest" description="Disordered" evidence="1">
    <location>
        <begin position="26"/>
        <end position="92"/>
    </location>
</feature>
<dbReference type="AlphaFoldDB" id="A0A6H9SG29"/>
<gene>
    <name evidence="2" type="ORF">F7R21_32130</name>
</gene>
<name>A0A6H9SG29_9BURK</name>
<feature type="compositionally biased region" description="Basic residues" evidence="1">
    <location>
        <begin position="39"/>
        <end position="74"/>
    </location>
</feature>
<comment type="caution">
    <text evidence="2">The sequence shown here is derived from an EMBL/GenBank/DDBJ whole genome shotgun (WGS) entry which is preliminary data.</text>
</comment>
<keyword evidence="3" id="KW-1185">Reference proteome</keyword>
<protein>
    <submittedName>
        <fullName evidence="2">Uncharacterized protein</fullName>
    </submittedName>
</protein>
<dbReference type="Proteomes" id="UP000430232">
    <property type="component" value="Unassembled WGS sequence"/>
</dbReference>
<accession>A0A6H9SG29</accession>
<organism evidence="2 3">
    <name type="scientific">Burkholderia latens</name>
    <dbReference type="NCBI Taxonomy" id="488446"/>
    <lineage>
        <taxon>Bacteria</taxon>
        <taxon>Pseudomonadati</taxon>
        <taxon>Pseudomonadota</taxon>
        <taxon>Betaproteobacteria</taxon>
        <taxon>Burkholderiales</taxon>
        <taxon>Burkholderiaceae</taxon>
        <taxon>Burkholderia</taxon>
        <taxon>Burkholderia cepacia complex</taxon>
    </lineage>
</organism>